<dbReference type="AlphaFoldDB" id="A0A4Y7TNY7"/>
<sequence length="140" mass="16148">MTRKVSEDHFPLNWRSDASHRCGTNSMRCINPSHILDEMSVRPIPEPFSQTPFVTPPKTLHLRSPSPCPIPTPPLQTTMCRWRQIQDTFTTCNHSLRLADQLVQCDDRFCKFSSSHPPDCGSECRTTCWQYYRSLKPSIP</sequence>
<evidence type="ECO:0000313" key="2">
    <source>
        <dbReference type="Proteomes" id="UP000298030"/>
    </source>
</evidence>
<comment type="caution">
    <text evidence="1">The sequence shown here is derived from an EMBL/GenBank/DDBJ whole genome shotgun (WGS) entry which is preliminary data.</text>
</comment>
<evidence type="ECO:0000313" key="1">
    <source>
        <dbReference type="EMBL" id="TEB35900.1"/>
    </source>
</evidence>
<accession>A0A4Y7TNY7</accession>
<protein>
    <submittedName>
        <fullName evidence="1">Uncharacterized protein</fullName>
    </submittedName>
</protein>
<reference evidence="1 2" key="1">
    <citation type="journal article" date="2019" name="Nat. Ecol. Evol.">
        <title>Megaphylogeny resolves global patterns of mushroom evolution.</title>
        <authorList>
            <person name="Varga T."/>
            <person name="Krizsan K."/>
            <person name="Foldi C."/>
            <person name="Dima B."/>
            <person name="Sanchez-Garcia M."/>
            <person name="Sanchez-Ramirez S."/>
            <person name="Szollosi G.J."/>
            <person name="Szarkandi J.G."/>
            <person name="Papp V."/>
            <person name="Albert L."/>
            <person name="Andreopoulos W."/>
            <person name="Angelini C."/>
            <person name="Antonin V."/>
            <person name="Barry K.W."/>
            <person name="Bougher N.L."/>
            <person name="Buchanan P."/>
            <person name="Buyck B."/>
            <person name="Bense V."/>
            <person name="Catcheside P."/>
            <person name="Chovatia M."/>
            <person name="Cooper J."/>
            <person name="Damon W."/>
            <person name="Desjardin D."/>
            <person name="Finy P."/>
            <person name="Geml J."/>
            <person name="Haridas S."/>
            <person name="Hughes K."/>
            <person name="Justo A."/>
            <person name="Karasinski D."/>
            <person name="Kautmanova I."/>
            <person name="Kiss B."/>
            <person name="Kocsube S."/>
            <person name="Kotiranta H."/>
            <person name="LaButti K.M."/>
            <person name="Lechner B.E."/>
            <person name="Liimatainen K."/>
            <person name="Lipzen A."/>
            <person name="Lukacs Z."/>
            <person name="Mihaltcheva S."/>
            <person name="Morgado L.N."/>
            <person name="Niskanen T."/>
            <person name="Noordeloos M.E."/>
            <person name="Ohm R.A."/>
            <person name="Ortiz-Santana B."/>
            <person name="Ovrebo C."/>
            <person name="Racz N."/>
            <person name="Riley R."/>
            <person name="Savchenko A."/>
            <person name="Shiryaev A."/>
            <person name="Soop K."/>
            <person name="Spirin V."/>
            <person name="Szebenyi C."/>
            <person name="Tomsovsky M."/>
            <person name="Tulloss R.E."/>
            <person name="Uehling J."/>
            <person name="Grigoriev I.V."/>
            <person name="Vagvolgyi C."/>
            <person name="Papp T."/>
            <person name="Martin F.M."/>
            <person name="Miettinen O."/>
            <person name="Hibbett D.S."/>
            <person name="Nagy L.G."/>
        </authorList>
    </citation>
    <scope>NUCLEOTIDE SEQUENCE [LARGE SCALE GENOMIC DNA]</scope>
    <source>
        <strain evidence="1 2">FP101781</strain>
    </source>
</reference>
<keyword evidence="2" id="KW-1185">Reference proteome</keyword>
<organism evidence="1 2">
    <name type="scientific">Coprinellus micaceus</name>
    <name type="common">Glistening ink-cap mushroom</name>
    <name type="synonym">Coprinus micaceus</name>
    <dbReference type="NCBI Taxonomy" id="71717"/>
    <lineage>
        <taxon>Eukaryota</taxon>
        <taxon>Fungi</taxon>
        <taxon>Dikarya</taxon>
        <taxon>Basidiomycota</taxon>
        <taxon>Agaricomycotina</taxon>
        <taxon>Agaricomycetes</taxon>
        <taxon>Agaricomycetidae</taxon>
        <taxon>Agaricales</taxon>
        <taxon>Agaricineae</taxon>
        <taxon>Psathyrellaceae</taxon>
        <taxon>Coprinellus</taxon>
    </lineage>
</organism>
<dbReference type="EMBL" id="QPFP01000006">
    <property type="protein sequence ID" value="TEB35900.1"/>
    <property type="molecule type" value="Genomic_DNA"/>
</dbReference>
<dbReference type="Proteomes" id="UP000298030">
    <property type="component" value="Unassembled WGS sequence"/>
</dbReference>
<dbReference type="OrthoDB" id="2748942at2759"/>
<proteinExistence type="predicted"/>
<name>A0A4Y7TNY7_COPMI</name>
<gene>
    <name evidence="1" type="ORF">FA13DRAFT_1203025</name>
</gene>